<dbReference type="Proteomes" id="UP001239462">
    <property type="component" value="Unassembled WGS sequence"/>
</dbReference>
<dbReference type="InterPro" id="IPR011990">
    <property type="entry name" value="TPR-like_helical_dom_sf"/>
</dbReference>
<dbReference type="RefSeq" id="WP_160149367.1">
    <property type="nucleotide sequence ID" value="NZ_JASZZN010000024.1"/>
</dbReference>
<dbReference type="SUPFAM" id="SSF48452">
    <property type="entry name" value="TPR-like"/>
    <property type="match status" value="1"/>
</dbReference>
<evidence type="ECO:0000256" key="1">
    <source>
        <dbReference type="SAM" id="SignalP"/>
    </source>
</evidence>
<name>A0ABT7PQC0_9BACT</name>
<protein>
    <recommendedName>
        <fullName evidence="4">Tetratricopeptide repeat protein</fullName>
    </recommendedName>
</protein>
<evidence type="ECO:0008006" key="4">
    <source>
        <dbReference type="Google" id="ProtNLM"/>
    </source>
</evidence>
<dbReference type="Gene3D" id="1.25.40.10">
    <property type="entry name" value="Tetratricopeptide repeat domain"/>
    <property type="match status" value="1"/>
</dbReference>
<dbReference type="EMBL" id="JASZZN010000024">
    <property type="protein sequence ID" value="MDM4018678.1"/>
    <property type="molecule type" value="Genomic_DNA"/>
</dbReference>
<organism evidence="2 3">
    <name type="scientific">Roseiconus lacunae</name>
    <dbReference type="NCBI Taxonomy" id="2605694"/>
    <lineage>
        <taxon>Bacteria</taxon>
        <taxon>Pseudomonadati</taxon>
        <taxon>Planctomycetota</taxon>
        <taxon>Planctomycetia</taxon>
        <taxon>Pirellulales</taxon>
        <taxon>Pirellulaceae</taxon>
        <taxon>Roseiconus</taxon>
    </lineage>
</organism>
<evidence type="ECO:0000313" key="3">
    <source>
        <dbReference type="Proteomes" id="UP001239462"/>
    </source>
</evidence>
<feature type="chain" id="PRO_5045565417" description="Tetratricopeptide repeat protein" evidence="1">
    <location>
        <begin position="27"/>
        <end position="345"/>
    </location>
</feature>
<sequence>MNTQQRLLSTVAFTATLLWSAAPAEAQIDRVYTFESSSASAGKVIAVNKNGVTIKAGSNDKNFLENQIRKILFQGDPPELTRGRELAIDGQYEQAIEELKTINADQLSRDVIKADVAYYRLLSRAKMALAGQYDRNAAKAEATAFGKNHGNSYHFFSVVKLLGDLELASKNYDGAVRMYGYLAKAPSPETQILSRYLTGMAMLQKDDIEGAQKVFSEVVAVDVNTSDALRLKILSKAGQAITLCKAGKVDEGVKQVEQLITELNPTDIEMSAKIYNAQGQCYEAGGDLEGAILAYLHTHLMFSGAGDAHAEALTRLVQLWPKVGRTERAAAARQELQQRYPGYAN</sequence>
<keyword evidence="3" id="KW-1185">Reference proteome</keyword>
<proteinExistence type="predicted"/>
<reference evidence="2 3" key="1">
    <citation type="submission" date="2023-06" db="EMBL/GenBank/DDBJ databases">
        <title>Roseiconus lacunae JC819 isolated from Gulf of Mannar region, Tamil Nadu.</title>
        <authorList>
            <person name="Pk S."/>
            <person name="Ch S."/>
            <person name="Ch V.R."/>
        </authorList>
    </citation>
    <scope>NUCLEOTIDE SEQUENCE [LARGE SCALE GENOMIC DNA]</scope>
    <source>
        <strain evidence="2 3">JC819</strain>
    </source>
</reference>
<feature type="signal peptide" evidence="1">
    <location>
        <begin position="1"/>
        <end position="26"/>
    </location>
</feature>
<comment type="caution">
    <text evidence="2">The sequence shown here is derived from an EMBL/GenBank/DDBJ whole genome shotgun (WGS) entry which is preliminary data.</text>
</comment>
<gene>
    <name evidence="2" type="ORF">QTN89_24710</name>
</gene>
<evidence type="ECO:0000313" key="2">
    <source>
        <dbReference type="EMBL" id="MDM4018678.1"/>
    </source>
</evidence>
<accession>A0ABT7PQC0</accession>
<keyword evidence="1" id="KW-0732">Signal</keyword>